<dbReference type="GO" id="GO:0016887">
    <property type="term" value="F:ATP hydrolysis activity"/>
    <property type="evidence" value="ECO:0007669"/>
    <property type="project" value="InterPro"/>
</dbReference>
<accession>A0A6A6TFZ2</accession>
<protein>
    <submittedName>
        <fullName evidence="3">P-loop containing nucleoside triphosphate hydrolase protein</fullName>
    </submittedName>
</protein>
<organism evidence="3 4">
    <name type="scientific">Lophiostoma macrostomum CBS 122681</name>
    <dbReference type="NCBI Taxonomy" id="1314788"/>
    <lineage>
        <taxon>Eukaryota</taxon>
        <taxon>Fungi</taxon>
        <taxon>Dikarya</taxon>
        <taxon>Ascomycota</taxon>
        <taxon>Pezizomycotina</taxon>
        <taxon>Dothideomycetes</taxon>
        <taxon>Pleosporomycetidae</taxon>
        <taxon>Pleosporales</taxon>
        <taxon>Lophiostomataceae</taxon>
        <taxon>Lophiostoma</taxon>
    </lineage>
</organism>
<name>A0A6A6TFZ2_9PLEO</name>
<dbReference type="GO" id="GO:0003677">
    <property type="term" value="F:DNA binding"/>
    <property type="evidence" value="ECO:0007669"/>
    <property type="project" value="TreeGrafter"/>
</dbReference>
<dbReference type="PANTHER" id="PTHR23389:SF21">
    <property type="entry name" value="ATPASE FAMILY AAA DOMAIN-CONTAINING PROTEIN 5"/>
    <property type="match status" value="1"/>
</dbReference>
<evidence type="ECO:0000256" key="1">
    <source>
        <dbReference type="SAM" id="MobiDB-lite"/>
    </source>
</evidence>
<dbReference type="SMART" id="SM00382">
    <property type="entry name" value="AAA"/>
    <property type="match status" value="1"/>
</dbReference>
<dbReference type="AlphaFoldDB" id="A0A6A6TFZ2"/>
<evidence type="ECO:0000313" key="3">
    <source>
        <dbReference type="EMBL" id="KAF2658885.1"/>
    </source>
</evidence>
<feature type="compositionally biased region" description="Basic residues" evidence="1">
    <location>
        <begin position="231"/>
        <end position="242"/>
    </location>
</feature>
<evidence type="ECO:0000259" key="2">
    <source>
        <dbReference type="SMART" id="SM00382"/>
    </source>
</evidence>
<feature type="region of interest" description="Disordered" evidence="1">
    <location>
        <begin position="550"/>
        <end position="574"/>
    </location>
</feature>
<keyword evidence="3" id="KW-0378">Hydrolase</keyword>
<dbReference type="Gene3D" id="3.40.50.300">
    <property type="entry name" value="P-loop containing nucleotide triphosphate hydrolases"/>
    <property type="match status" value="1"/>
</dbReference>
<dbReference type="OrthoDB" id="9996895at2759"/>
<feature type="region of interest" description="Disordered" evidence="1">
    <location>
        <begin position="1213"/>
        <end position="1236"/>
    </location>
</feature>
<feature type="compositionally biased region" description="Basic and acidic residues" evidence="1">
    <location>
        <begin position="258"/>
        <end position="280"/>
    </location>
</feature>
<gene>
    <name evidence="3" type="ORF">K491DRAFT_623921</name>
</gene>
<evidence type="ECO:0000313" key="4">
    <source>
        <dbReference type="Proteomes" id="UP000799324"/>
    </source>
</evidence>
<dbReference type="EMBL" id="MU004311">
    <property type="protein sequence ID" value="KAF2658885.1"/>
    <property type="molecule type" value="Genomic_DNA"/>
</dbReference>
<feature type="compositionally biased region" description="Polar residues" evidence="1">
    <location>
        <begin position="315"/>
        <end position="324"/>
    </location>
</feature>
<feature type="domain" description="AAA+ ATPase" evidence="2">
    <location>
        <begin position="620"/>
        <end position="831"/>
    </location>
</feature>
<dbReference type="InterPro" id="IPR027417">
    <property type="entry name" value="P-loop_NTPase"/>
</dbReference>
<sequence>MALTTVQTGMNYEGAKSVHPFFSKPSKHAPPESQFAHDGPSAPNVKDELGIDESDGAAKEAKSGKKRARRTNAGNGKKDSTTSSKSQAPLEGFTRRTNRPLEVSTLEEDPNQDRRKRRKSESPSRFIQSEIGCPDWRQQLLVEAEKEATESGGLRTQQTLTKAATDAVDSTTGQHAPKMEDAASSIALVESEVPGHESALSEEVPKQATLKIDKNGKLLSSKPAPEPTASPKKRRGRPRTKPKVSPTITIIRYGSDPQSREDLGRKIDEILDGGARELRRPATPTEKVNKPTGPPKATHPFFTGKPTQKREDISAKTTSENSTAAPPRTPRRSAVTPGKLRAERRSAQSPQLVPAFGPIAADTRLMKHPGMNDAPWPTRDNAHVRNLEGTNTATALSASDHADLPRRTPKLKGKVVSVPWNADLINNLAAQLKEFTMSNHDHLLPSFDKPGNARLPQRLLTTGVQIQEQLRRQIRSPLVSKSGPDIHPALKALYNDIEHNLTPFDKGECEPQSWAQKYAPRCASHVLQSGREATALHDWLQNLTVKAVEGSKDQKAQNVTESKAPPKKKRKKAVDDFIVHSDEEDDDEEMVELTGDDVHTGSILGRSASTSLIRPTMSRHKNVILLSGPHGCGKSATVYAVAKELGFEVFEINSGSRRSAKDIQDRVGDMTENHLVSHDRNDVKVKEDALPADDTDNERITTAFQKDLDSGRQGTMTAFFTANARTKAEKKPKPKPKPVMKTSSAAQGTLPISQRPQKSQKQSLILFEEADVLFDDDVQFWPQVIKLASQSRRPIVITCNNESLIPGYALPLGAILRLSPPPADLAADYMLALAAREGHLIERTCVRALYESNNCDLRASITDLDFWCQMSIGDRKGGLEWIYQRWPPGKDVDEHGRTLRVASQGTFLPDMASASHDLTTSGLTTGFEKEQELLKQAWVDWGIRPDTWRSLESLHSGLHVTASNPQIEHLQRLDDISEGVSAADIYCRVGLPSYDQQYDEPIDPALPPLPEKSRLNYTVGAQLLQIDPQADFANLDTELFVQSHILRQRTFGDINSDVKDDALVTAQHVGASITEAIVHHKNEKKEEGTSLSRCDFSTAFDILASPPSTTLPISGTYHLTATSFDRNFRIVVEDLGPYIRSIVSHELRLETQRIRLGNLLSEGGKNKRPRTTRASRVALEGGTRDTKRRERWFDKDLNRSLVMATAGKAWSGLGSIADEGDASSRTAESLVSTQEE</sequence>
<proteinExistence type="predicted"/>
<feature type="compositionally biased region" description="Polar residues" evidence="1">
    <location>
        <begin position="154"/>
        <end position="174"/>
    </location>
</feature>
<dbReference type="InterPro" id="IPR003959">
    <property type="entry name" value="ATPase_AAA_core"/>
</dbReference>
<dbReference type="PANTHER" id="PTHR23389">
    <property type="entry name" value="CHROMOSOME TRANSMISSION FIDELITY FACTOR 18"/>
    <property type="match status" value="1"/>
</dbReference>
<reference evidence="3" key="1">
    <citation type="journal article" date="2020" name="Stud. Mycol.">
        <title>101 Dothideomycetes genomes: a test case for predicting lifestyles and emergence of pathogens.</title>
        <authorList>
            <person name="Haridas S."/>
            <person name="Albert R."/>
            <person name="Binder M."/>
            <person name="Bloem J."/>
            <person name="Labutti K."/>
            <person name="Salamov A."/>
            <person name="Andreopoulos B."/>
            <person name="Baker S."/>
            <person name="Barry K."/>
            <person name="Bills G."/>
            <person name="Bluhm B."/>
            <person name="Cannon C."/>
            <person name="Castanera R."/>
            <person name="Culley D."/>
            <person name="Daum C."/>
            <person name="Ezra D."/>
            <person name="Gonzalez J."/>
            <person name="Henrissat B."/>
            <person name="Kuo A."/>
            <person name="Liang C."/>
            <person name="Lipzen A."/>
            <person name="Lutzoni F."/>
            <person name="Magnuson J."/>
            <person name="Mondo S."/>
            <person name="Nolan M."/>
            <person name="Ohm R."/>
            <person name="Pangilinan J."/>
            <person name="Park H.-J."/>
            <person name="Ramirez L."/>
            <person name="Alfaro M."/>
            <person name="Sun H."/>
            <person name="Tritt A."/>
            <person name="Yoshinaga Y."/>
            <person name="Zwiers L.-H."/>
            <person name="Turgeon B."/>
            <person name="Goodwin S."/>
            <person name="Spatafora J."/>
            <person name="Crous P."/>
            <person name="Grigoriev I."/>
        </authorList>
    </citation>
    <scope>NUCLEOTIDE SEQUENCE</scope>
    <source>
        <strain evidence="3">CBS 122681</strain>
    </source>
</reference>
<dbReference type="GO" id="GO:0005524">
    <property type="term" value="F:ATP binding"/>
    <property type="evidence" value="ECO:0007669"/>
    <property type="project" value="InterPro"/>
</dbReference>
<feature type="region of interest" description="Disordered" evidence="1">
    <location>
        <begin position="724"/>
        <end position="757"/>
    </location>
</feature>
<feature type="compositionally biased region" description="Polar residues" evidence="1">
    <location>
        <begin position="741"/>
        <end position="757"/>
    </location>
</feature>
<keyword evidence="4" id="KW-1185">Reference proteome</keyword>
<dbReference type="InterPro" id="IPR003593">
    <property type="entry name" value="AAA+_ATPase"/>
</dbReference>
<dbReference type="Pfam" id="PF00004">
    <property type="entry name" value="AAA"/>
    <property type="match status" value="1"/>
</dbReference>
<feature type="region of interest" description="Disordered" evidence="1">
    <location>
        <begin position="1"/>
        <end position="350"/>
    </location>
</feature>
<dbReference type="Proteomes" id="UP000799324">
    <property type="component" value="Unassembled WGS sequence"/>
</dbReference>
<dbReference type="SUPFAM" id="SSF52540">
    <property type="entry name" value="P-loop containing nucleoside triphosphate hydrolases"/>
    <property type="match status" value="1"/>
</dbReference>
<feature type="compositionally biased region" description="Polar residues" evidence="1">
    <location>
        <begin position="1"/>
        <end position="10"/>
    </location>
</feature>
<feature type="compositionally biased region" description="Polar residues" evidence="1">
    <location>
        <begin position="1223"/>
        <end position="1236"/>
    </location>
</feature>
<dbReference type="GO" id="GO:0005634">
    <property type="term" value="C:nucleus"/>
    <property type="evidence" value="ECO:0007669"/>
    <property type="project" value="TreeGrafter"/>
</dbReference>